<sequence>MDPRVSGLQATFHPTFTPHQGIQFSSEAKVYQDSPDLSPTWTVSSSSPVYQQPFDYTDCPSGLPQYHRYSDTPTPDTCPMAACSSNLEGSSYGDDRSFRMEGPHSYPAPDGGGPPDDTPDLVSSEGAHGADRTDRTSVEESGQRKDEAYARLIYRAFMSNPRRAMTLQELYKWFKDNTDKDKSQSKGWQNSIRHNLSMNKAFQRRERRVERLGSDEATESEHSGLHAKSSKKLSEWYLEEWAQHDGVQSTTRYRDTSKRRGITKNRTSASRQKGRKRESDDEPSRSSLHTQRKRGQVLTSSLATARQPPLLQGSGGFAESQWSSVWNAQQHHFYAASAAFQQHQQQHVHLGFPESQERLTGHFQQDEQPVPSTEYAPGYGTFIMLPSVPEAPTVLSDGDTEEVYTPEATGSLQGRTPLVPDLHIPPPIMYENSHGFRTLYGDPDLTSHINMSGCPIPSTPTVYQDDLFRSRGAWDE</sequence>
<evidence type="ECO:0000256" key="6">
    <source>
        <dbReference type="SAM" id="MobiDB-lite"/>
    </source>
</evidence>
<dbReference type="PANTHER" id="PTHR46078">
    <property type="entry name" value="FORKHEAD BOX PROTEIN J2 FAMILY MEMBER"/>
    <property type="match status" value="1"/>
</dbReference>
<proteinExistence type="predicted"/>
<gene>
    <name evidence="8" type="ORF">VTK73DRAFT_6248</name>
</gene>
<dbReference type="EMBL" id="JAZHXJ010000351">
    <property type="protein sequence ID" value="KAL1864046.1"/>
    <property type="molecule type" value="Genomic_DNA"/>
</dbReference>
<comment type="subcellular location">
    <subcellularLocation>
        <location evidence="5">Nucleus</location>
    </subcellularLocation>
</comment>
<feature type="DNA-binding region" description="Fork-head" evidence="5">
    <location>
        <begin position="144"/>
        <end position="257"/>
    </location>
</feature>
<evidence type="ECO:0000256" key="1">
    <source>
        <dbReference type="ARBA" id="ARBA00023015"/>
    </source>
</evidence>
<evidence type="ECO:0000313" key="9">
    <source>
        <dbReference type="Proteomes" id="UP001586593"/>
    </source>
</evidence>
<keyword evidence="4 5" id="KW-0539">Nucleus</keyword>
<name>A0ABR3WKA5_9PEZI</name>
<feature type="region of interest" description="Disordered" evidence="6">
    <location>
        <begin position="91"/>
        <end position="144"/>
    </location>
</feature>
<keyword evidence="3" id="KW-0804">Transcription</keyword>
<feature type="compositionally biased region" description="Basic and acidic residues" evidence="6">
    <location>
        <begin position="203"/>
        <end position="224"/>
    </location>
</feature>
<dbReference type="InterPro" id="IPR036388">
    <property type="entry name" value="WH-like_DNA-bd_sf"/>
</dbReference>
<dbReference type="InterPro" id="IPR001766">
    <property type="entry name" value="Fork_head_dom"/>
</dbReference>
<keyword evidence="9" id="KW-1185">Reference proteome</keyword>
<reference evidence="8 9" key="1">
    <citation type="journal article" date="2024" name="Commun. Biol.">
        <title>Comparative genomic analysis of thermophilic fungi reveals convergent evolutionary adaptations and gene losses.</title>
        <authorList>
            <person name="Steindorff A.S."/>
            <person name="Aguilar-Pontes M.V."/>
            <person name="Robinson A.J."/>
            <person name="Andreopoulos B."/>
            <person name="LaButti K."/>
            <person name="Kuo A."/>
            <person name="Mondo S."/>
            <person name="Riley R."/>
            <person name="Otillar R."/>
            <person name="Haridas S."/>
            <person name="Lipzen A."/>
            <person name="Grimwood J."/>
            <person name="Schmutz J."/>
            <person name="Clum A."/>
            <person name="Reid I.D."/>
            <person name="Moisan M.C."/>
            <person name="Butler G."/>
            <person name="Nguyen T.T.M."/>
            <person name="Dewar K."/>
            <person name="Conant G."/>
            <person name="Drula E."/>
            <person name="Henrissat B."/>
            <person name="Hansel C."/>
            <person name="Singer S."/>
            <person name="Hutchinson M.I."/>
            <person name="de Vries R.P."/>
            <person name="Natvig D.O."/>
            <person name="Powell A.J."/>
            <person name="Tsang A."/>
            <person name="Grigoriev I.V."/>
        </authorList>
    </citation>
    <scope>NUCLEOTIDE SEQUENCE [LARGE SCALE GENOMIC DNA]</scope>
    <source>
        <strain evidence="8 9">ATCC 24622</strain>
    </source>
</reference>
<dbReference type="InterPro" id="IPR036390">
    <property type="entry name" value="WH_DNA-bd_sf"/>
</dbReference>
<evidence type="ECO:0000256" key="2">
    <source>
        <dbReference type="ARBA" id="ARBA00023125"/>
    </source>
</evidence>
<keyword evidence="1" id="KW-0805">Transcription regulation</keyword>
<feature type="region of interest" description="Disordered" evidence="6">
    <location>
        <begin position="178"/>
        <end position="229"/>
    </location>
</feature>
<dbReference type="PROSITE" id="PS50039">
    <property type="entry name" value="FORK_HEAD_3"/>
    <property type="match status" value="1"/>
</dbReference>
<feature type="region of interest" description="Disordered" evidence="6">
    <location>
        <begin position="247"/>
        <end position="317"/>
    </location>
</feature>
<dbReference type="Proteomes" id="UP001586593">
    <property type="component" value="Unassembled WGS sequence"/>
</dbReference>
<dbReference type="Pfam" id="PF00250">
    <property type="entry name" value="Forkhead"/>
    <property type="match status" value="1"/>
</dbReference>
<dbReference type="PROSITE" id="PS00658">
    <property type="entry name" value="FORK_HEAD_2"/>
    <property type="match status" value="1"/>
</dbReference>
<feature type="compositionally biased region" description="Basic and acidic residues" evidence="6">
    <location>
        <begin position="93"/>
        <end position="102"/>
    </location>
</feature>
<evidence type="ECO:0000256" key="3">
    <source>
        <dbReference type="ARBA" id="ARBA00023163"/>
    </source>
</evidence>
<keyword evidence="2 5" id="KW-0238">DNA-binding</keyword>
<protein>
    <recommendedName>
        <fullName evidence="7">Fork-head domain-containing protein</fullName>
    </recommendedName>
</protein>
<dbReference type="SUPFAM" id="SSF46785">
    <property type="entry name" value="Winged helix' DNA-binding domain"/>
    <property type="match status" value="1"/>
</dbReference>
<organism evidence="8 9">
    <name type="scientific">Phialemonium thermophilum</name>
    <dbReference type="NCBI Taxonomy" id="223376"/>
    <lineage>
        <taxon>Eukaryota</taxon>
        <taxon>Fungi</taxon>
        <taxon>Dikarya</taxon>
        <taxon>Ascomycota</taxon>
        <taxon>Pezizomycotina</taxon>
        <taxon>Sordariomycetes</taxon>
        <taxon>Sordariomycetidae</taxon>
        <taxon>Cephalothecales</taxon>
        <taxon>Cephalothecaceae</taxon>
        <taxon>Phialemonium</taxon>
    </lineage>
</organism>
<evidence type="ECO:0000256" key="5">
    <source>
        <dbReference type="PROSITE-ProRule" id="PRU00089"/>
    </source>
</evidence>
<evidence type="ECO:0000313" key="8">
    <source>
        <dbReference type="EMBL" id="KAL1864046.1"/>
    </source>
</evidence>
<dbReference type="PANTHER" id="PTHR46078:SF2">
    <property type="entry name" value="FORK-HEAD DOMAIN-CONTAINING PROTEIN"/>
    <property type="match status" value="1"/>
</dbReference>
<comment type="caution">
    <text evidence="8">The sequence shown here is derived from an EMBL/GenBank/DDBJ whole genome shotgun (WGS) entry which is preliminary data.</text>
</comment>
<feature type="compositionally biased region" description="Polar residues" evidence="6">
    <location>
        <begin position="185"/>
        <end position="200"/>
    </location>
</feature>
<accession>A0ABR3WKA5</accession>
<dbReference type="SMART" id="SM00339">
    <property type="entry name" value="FH"/>
    <property type="match status" value="1"/>
</dbReference>
<evidence type="ECO:0000259" key="7">
    <source>
        <dbReference type="PROSITE" id="PS50039"/>
    </source>
</evidence>
<dbReference type="InterPro" id="IPR045912">
    <property type="entry name" value="FOXJ2/3-like"/>
</dbReference>
<feature type="compositionally biased region" description="Basic and acidic residues" evidence="6">
    <location>
        <begin position="128"/>
        <end position="144"/>
    </location>
</feature>
<dbReference type="InterPro" id="IPR030456">
    <property type="entry name" value="TF_fork_head_CS_2"/>
</dbReference>
<dbReference type="Gene3D" id="1.10.10.10">
    <property type="entry name" value="Winged helix-like DNA-binding domain superfamily/Winged helix DNA-binding domain"/>
    <property type="match status" value="1"/>
</dbReference>
<evidence type="ECO:0000256" key="4">
    <source>
        <dbReference type="ARBA" id="ARBA00023242"/>
    </source>
</evidence>
<feature type="domain" description="Fork-head" evidence="7">
    <location>
        <begin position="144"/>
        <end position="257"/>
    </location>
</feature>